<keyword evidence="4" id="KW-0813">Transport</keyword>
<gene>
    <name evidence="13" type="primary">LOC106169679</name>
    <name evidence="12" type="synonym">LOC106155571</name>
</gene>
<dbReference type="GO" id="GO:0005576">
    <property type="term" value="C:extracellular region"/>
    <property type="evidence" value="ECO:0007669"/>
    <property type="project" value="UniProtKB-SubCell"/>
</dbReference>
<proteinExistence type="inferred from homology"/>
<evidence type="ECO:0000313" key="13">
    <source>
        <dbReference type="RefSeq" id="XP_013404716.1"/>
    </source>
</evidence>
<evidence type="ECO:0000256" key="6">
    <source>
        <dbReference type="ARBA" id="ARBA00022729"/>
    </source>
</evidence>
<dbReference type="Proteomes" id="UP000085678">
    <property type="component" value="Unplaced"/>
</dbReference>
<dbReference type="GO" id="GO:0046883">
    <property type="term" value="P:regulation of hormone secretion"/>
    <property type="evidence" value="ECO:0007669"/>
    <property type="project" value="TreeGrafter"/>
</dbReference>
<dbReference type="GO" id="GO:0007218">
    <property type="term" value="P:neuropeptide signaling pathway"/>
    <property type="evidence" value="ECO:0007669"/>
    <property type="project" value="InterPro"/>
</dbReference>
<feature type="signal peptide" evidence="10">
    <location>
        <begin position="1"/>
        <end position="21"/>
    </location>
</feature>
<evidence type="ECO:0000313" key="11">
    <source>
        <dbReference type="Proteomes" id="UP000085678"/>
    </source>
</evidence>
<evidence type="ECO:0000256" key="8">
    <source>
        <dbReference type="ARBA" id="ARBA00023186"/>
    </source>
</evidence>
<keyword evidence="7" id="KW-1015">Disulfide bond</keyword>
<evidence type="ECO:0000256" key="10">
    <source>
        <dbReference type="SAM" id="SignalP"/>
    </source>
</evidence>
<dbReference type="GO" id="GO:0030141">
    <property type="term" value="C:secretory granule"/>
    <property type="evidence" value="ECO:0007669"/>
    <property type="project" value="InterPro"/>
</dbReference>
<evidence type="ECO:0000256" key="7">
    <source>
        <dbReference type="ARBA" id="ARBA00023157"/>
    </source>
</evidence>
<keyword evidence="5" id="KW-0964">Secreted</keyword>
<evidence type="ECO:0000256" key="4">
    <source>
        <dbReference type="ARBA" id="ARBA00022448"/>
    </source>
</evidence>
<keyword evidence="11" id="KW-1185">Reference proteome</keyword>
<dbReference type="GeneID" id="106155571"/>
<dbReference type="PANTHER" id="PTHR12738:SF0">
    <property type="entry name" value="NEUROENDOCRINE PROTEIN 7B2"/>
    <property type="match status" value="1"/>
</dbReference>
<dbReference type="RefSeq" id="XP_013385918.1">
    <property type="nucleotide sequence ID" value="XM_013530464.2"/>
</dbReference>
<evidence type="ECO:0000256" key="1">
    <source>
        <dbReference type="ARBA" id="ARBA00004613"/>
    </source>
</evidence>
<dbReference type="AlphaFoldDB" id="A0A1S3J361"/>
<dbReference type="OrthoDB" id="6284934at2759"/>
<name>A0A1S3J361_LINAN</name>
<dbReference type="RefSeq" id="XP_013404716.1">
    <property type="nucleotide sequence ID" value="XM_013549262.2"/>
</dbReference>
<evidence type="ECO:0000256" key="9">
    <source>
        <dbReference type="SAM" id="MobiDB-lite"/>
    </source>
</evidence>
<evidence type="ECO:0000313" key="12">
    <source>
        <dbReference type="RefSeq" id="XP_013385918.1"/>
    </source>
</evidence>
<evidence type="ECO:0000256" key="2">
    <source>
        <dbReference type="ARBA" id="ARBA00006348"/>
    </source>
</evidence>
<dbReference type="GO" id="GO:0030234">
    <property type="term" value="F:enzyme regulator activity"/>
    <property type="evidence" value="ECO:0007669"/>
    <property type="project" value="TreeGrafter"/>
</dbReference>
<accession>A0A1S3J361</accession>
<evidence type="ECO:0000256" key="5">
    <source>
        <dbReference type="ARBA" id="ARBA00022525"/>
    </source>
</evidence>
<dbReference type="Pfam" id="PF05281">
    <property type="entry name" value="Secretogranin_V"/>
    <property type="match status" value="1"/>
</dbReference>
<feature type="region of interest" description="Disordered" evidence="9">
    <location>
        <begin position="230"/>
        <end position="254"/>
    </location>
</feature>
<reference evidence="12 13" key="1">
    <citation type="submission" date="2025-04" db="UniProtKB">
        <authorList>
            <consortium name="RefSeq"/>
        </authorList>
    </citation>
    <scope>IDENTIFICATION</scope>
    <source>
        <tissue evidence="12 13">Gonads</tissue>
    </source>
</reference>
<comment type="subcellular location">
    <subcellularLocation>
        <location evidence="1">Secreted</location>
    </subcellularLocation>
</comment>
<keyword evidence="6 10" id="KW-0732">Signal</keyword>
<dbReference type="InterPro" id="IPR007945">
    <property type="entry name" value="Secretogranin_V"/>
</dbReference>
<comment type="similarity">
    <text evidence="2">Belongs to the 7B2 family.</text>
</comment>
<organism evidence="11 13">
    <name type="scientific">Lingula anatina</name>
    <name type="common">Brachiopod</name>
    <name type="synonym">Lingula unguis</name>
    <dbReference type="NCBI Taxonomy" id="7574"/>
    <lineage>
        <taxon>Eukaryota</taxon>
        <taxon>Metazoa</taxon>
        <taxon>Spiralia</taxon>
        <taxon>Lophotrochozoa</taxon>
        <taxon>Brachiopoda</taxon>
        <taxon>Linguliformea</taxon>
        <taxon>Lingulata</taxon>
        <taxon>Lingulida</taxon>
        <taxon>Linguloidea</taxon>
        <taxon>Lingulidae</taxon>
        <taxon>Lingula</taxon>
    </lineage>
</organism>
<dbReference type="GeneID" id="106169679"/>
<feature type="chain" id="PRO_5014545889" description="Neuroendocrine protein 7B2" evidence="10">
    <location>
        <begin position="22"/>
        <end position="289"/>
    </location>
</feature>
<evidence type="ECO:0000256" key="3">
    <source>
        <dbReference type="ARBA" id="ARBA00019589"/>
    </source>
</evidence>
<keyword evidence="8" id="KW-0143">Chaperone</keyword>
<protein>
    <recommendedName>
        <fullName evidence="3">Neuroendocrine protein 7B2</fullName>
    </recommendedName>
</protein>
<dbReference type="PANTHER" id="PTHR12738">
    <property type="entry name" value="NEUROENDOCRINE PROTEIN 7B2"/>
    <property type="match status" value="1"/>
</dbReference>
<sequence>MRLSTYMLFAVMATILTFSHASYYEDNDALFREMLAEMEENEREKQYGVDGSYDPYAAFEDGDKYDDSYGPFAEANLNPTVLYNPGIEKPDSNDELAGDDPRSADIRDQEKENQNMLWGYQYVSGGAGEGKQHLVGNIDNSMKQEVKTDAALPAYCNPPNPCPKGKTAAKDNCQENIPDTAAFNQRYNNWQQKSGACKCDNEHMFNCPDGATVSSKKAYGDDYGSDELDNLSNPFSQGSKRDSLVPKKHLHKREAEKVMKDPIKLPNPNMILTDNSNLRIVAKKSPPLY</sequence>